<dbReference type="Proteomes" id="UP000288805">
    <property type="component" value="Unassembled WGS sequence"/>
</dbReference>
<dbReference type="AlphaFoldDB" id="A0A438BQX8"/>
<organism evidence="1 2">
    <name type="scientific">Vitis vinifera</name>
    <name type="common">Grape</name>
    <dbReference type="NCBI Taxonomy" id="29760"/>
    <lineage>
        <taxon>Eukaryota</taxon>
        <taxon>Viridiplantae</taxon>
        <taxon>Streptophyta</taxon>
        <taxon>Embryophyta</taxon>
        <taxon>Tracheophyta</taxon>
        <taxon>Spermatophyta</taxon>
        <taxon>Magnoliopsida</taxon>
        <taxon>eudicotyledons</taxon>
        <taxon>Gunneridae</taxon>
        <taxon>Pentapetalae</taxon>
        <taxon>rosids</taxon>
        <taxon>Vitales</taxon>
        <taxon>Vitaceae</taxon>
        <taxon>Viteae</taxon>
        <taxon>Vitis</taxon>
    </lineage>
</organism>
<name>A0A438BQX8_VITVI</name>
<evidence type="ECO:0000313" key="1">
    <source>
        <dbReference type="EMBL" id="RVW13358.1"/>
    </source>
</evidence>
<comment type="caution">
    <text evidence="1">The sequence shown here is derived from an EMBL/GenBank/DDBJ whole genome shotgun (WGS) entry which is preliminary data.</text>
</comment>
<accession>A0A438BQX8</accession>
<protein>
    <recommendedName>
        <fullName evidence="3">Integrase zinc-binding domain-containing protein</fullName>
    </recommendedName>
</protein>
<sequence>MNGFCPTHDLELAAVIFTLKIWRHYLYGEKCENTNHKSKVLVHLEGAQCGIMTTLMVERSPQLKELHKELKGLRIQNGTLMLEEAHHGDNVDLTIVEKGTLPYRSHLCVLNVEDLRRELREEAHCSRHTIHPGGTKMDQWKWEDINRDLIVGLSRSSSGCDAIWVTVD</sequence>
<dbReference type="EMBL" id="QGNW01002655">
    <property type="protein sequence ID" value="RVW13358.1"/>
    <property type="molecule type" value="Genomic_DNA"/>
</dbReference>
<evidence type="ECO:0008006" key="3">
    <source>
        <dbReference type="Google" id="ProtNLM"/>
    </source>
</evidence>
<evidence type="ECO:0000313" key="2">
    <source>
        <dbReference type="Proteomes" id="UP000288805"/>
    </source>
</evidence>
<gene>
    <name evidence="1" type="ORF">CK203_095775</name>
</gene>
<proteinExistence type="predicted"/>
<reference evidence="1 2" key="1">
    <citation type="journal article" date="2018" name="PLoS Genet.">
        <title>Population sequencing reveals clonal diversity and ancestral inbreeding in the grapevine cultivar Chardonnay.</title>
        <authorList>
            <person name="Roach M.J."/>
            <person name="Johnson D.L."/>
            <person name="Bohlmann J."/>
            <person name="van Vuuren H.J."/>
            <person name="Jones S.J."/>
            <person name="Pretorius I.S."/>
            <person name="Schmidt S.A."/>
            <person name="Borneman A.R."/>
        </authorList>
    </citation>
    <scope>NUCLEOTIDE SEQUENCE [LARGE SCALE GENOMIC DNA]</scope>
    <source>
        <strain evidence="2">cv. Chardonnay</strain>
        <tissue evidence="1">Leaf</tissue>
    </source>
</reference>